<keyword evidence="4" id="KW-1185">Reference proteome</keyword>
<evidence type="ECO:0000313" key="4">
    <source>
        <dbReference type="Proteomes" id="UP000013827"/>
    </source>
</evidence>
<reference evidence="4" key="1">
    <citation type="journal article" date="2013" name="Nature">
        <title>Pan genome of the phytoplankton Emiliania underpins its global distribution.</title>
        <authorList>
            <person name="Read B.A."/>
            <person name="Kegel J."/>
            <person name="Klute M.J."/>
            <person name="Kuo A."/>
            <person name="Lefebvre S.C."/>
            <person name="Maumus F."/>
            <person name="Mayer C."/>
            <person name="Miller J."/>
            <person name="Monier A."/>
            <person name="Salamov A."/>
            <person name="Young J."/>
            <person name="Aguilar M."/>
            <person name="Claverie J.M."/>
            <person name="Frickenhaus S."/>
            <person name="Gonzalez K."/>
            <person name="Herman E.K."/>
            <person name="Lin Y.C."/>
            <person name="Napier J."/>
            <person name="Ogata H."/>
            <person name="Sarno A.F."/>
            <person name="Shmutz J."/>
            <person name="Schroeder D."/>
            <person name="de Vargas C."/>
            <person name="Verret F."/>
            <person name="von Dassow P."/>
            <person name="Valentin K."/>
            <person name="Van de Peer Y."/>
            <person name="Wheeler G."/>
            <person name="Dacks J.B."/>
            <person name="Delwiche C.F."/>
            <person name="Dyhrman S.T."/>
            <person name="Glockner G."/>
            <person name="John U."/>
            <person name="Richards T."/>
            <person name="Worden A.Z."/>
            <person name="Zhang X."/>
            <person name="Grigoriev I.V."/>
            <person name="Allen A.E."/>
            <person name="Bidle K."/>
            <person name="Borodovsky M."/>
            <person name="Bowler C."/>
            <person name="Brownlee C."/>
            <person name="Cock J.M."/>
            <person name="Elias M."/>
            <person name="Gladyshev V.N."/>
            <person name="Groth M."/>
            <person name="Guda C."/>
            <person name="Hadaegh A."/>
            <person name="Iglesias-Rodriguez M.D."/>
            <person name="Jenkins J."/>
            <person name="Jones B.M."/>
            <person name="Lawson T."/>
            <person name="Leese F."/>
            <person name="Lindquist E."/>
            <person name="Lobanov A."/>
            <person name="Lomsadze A."/>
            <person name="Malik S.B."/>
            <person name="Marsh M.E."/>
            <person name="Mackinder L."/>
            <person name="Mock T."/>
            <person name="Mueller-Roeber B."/>
            <person name="Pagarete A."/>
            <person name="Parker M."/>
            <person name="Probert I."/>
            <person name="Quesneville H."/>
            <person name="Raines C."/>
            <person name="Rensing S.A."/>
            <person name="Riano-Pachon D.M."/>
            <person name="Richier S."/>
            <person name="Rokitta S."/>
            <person name="Shiraiwa Y."/>
            <person name="Soanes D.M."/>
            <person name="van der Giezen M."/>
            <person name="Wahlund T.M."/>
            <person name="Williams B."/>
            <person name="Wilson W."/>
            <person name="Wolfe G."/>
            <person name="Wurch L.L."/>
        </authorList>
    </citation>
    <scope>NUCLEOTIDE SEQUENCE</scope>
</reference>
<organism evidence="3 4">
    <name type="scientific">Emiliania huxleyi (strain CCMP1516)</name>
    <dbReference type="NCBI Taxonomy" id="280463"/>
    <lineage>
        <taxon>Eukaryota</taxon>
        <taxon>Haptista</taxon>
        <taxon>Haptophyta</taxon>
        <taxon>Prymnesiophyceae</taxon>
        <taxon>Isochrysidales</taxon>
        <taxon>Noelaerhabdaceae</taxon>
        <taxon>Emiliania</taxon>
    </lineage>
</organism>
<keyword evidence="1" id="KW-0175">Coiled coil</keyword>
<dbReference type="KEGG" id="ehx:EMIHUDRAFT_451200"/>
<reference evidence="3" key="2">
    <citation type="submission" date="2024-10" db="UniProtKB">
        <authorList>
            <consortium name="EnsemblProtists"/>
        </authorList>
    </citation>
    <scope>IDENTIFICATION</scope>
</reference>
<feature type="region of interest" description="Disordered" evidence="2">
    <location>
        <begin position="268"/>
        <end position="288"/>
    </location>
</feature>
<dbReference type="GeneID" id="17264289"/>
<dbReference type="HOGENOM" id="CLU_967849_0_0_1"/>
<proteinExistence type="predicted"/>
<accession>A0A0D3J5H3</accession>
<dbReference type="AlphaFoldDB" id="A0A0D3J5H3"/>
<evidence type="ECO:0000313" key="3">
    <source>
        <dbReference type="EnsemblProtists" id="EOD18758"/>
    </source>
</evidence>
<protein>
    <submittedName>
        <fullName evidence="3">Uncharacterized protein</fullName>
    </submittedName>
</protein>
<feature type="coiled-coil region" evidence="1">
    <location>
        <begin position="197"/>
        <end position="224"/>
    </location>
</feature>
<evidence type="ECO:0000256" key="1">
    <source>
        <dbReference type="SAM" id="Coils"/>
    </source>
</evidence>
<evidence type="ECO:0000256" key="2">
    <source>
        <dbReference type="SAM" id="MobiDB-lite"/>
    </source>
</evidence>
<sequence length="288" mass="28780">MPSGAAYQALCDAALAESKTAREEYEAAAKDHAGDTAALVQAKLGLSLAAEPAARARAPPEKGAVEDAEAAHEESGARLAAAAVKLYETHKKATEAAADAAVPVVKDAFQDLFPSPSPPPPPFTAGGFGLDMLNAALMGDASKGSKTLGGAAKVGMGYGMGKAESGNSVYHQAAAAAGHKIMGPSPPPAMPSGAAMKARFEAAAAEAKAAREEYEAAAKEHAATTAALVQAKAGLALAAEPAAASRRSLRPAGLAALAAAALAVALSRRRRPNKGRAAEEEVSKVALV</sequence>
<name>A0A0D3J5H3_EMIH1</name>
<feature type="compositionally biased region" description="Basic and acidic residues" evidence="2">
    <location>
        <begin position="276"/>
        <end position="288"/>
    </location>
</feature>
<dbReference type="Proteomes" id="UP000013827">
    <property type="component" value="Unassembled WGS sequence"/>
</dbReference>
<dbReference type="EnsemblProtists" id="EOD18758">
    <property type="protein sequence ID" value="EOD18758"/>
    <property type="gene ID" value="EMIHUDRAFT_451200"/>
</dbReference>
<dbReference type="PaxDb" id="2903-EOD18758"/>
<dbReference type="RefSeq" id="XP_005771187.1">
    <property type="nucleotide sequence ID" value="XM_005771130.1"/>
</dbReference>